<name>A0A392M5R5_9FABA</name>
<evidence type="ECO:0000256" key="1">
    <source>
        <dbReference type="SAM" id="Coils"/>
    </source>
</evidence>
<feature type="compositionally biased region" description="Acidic residues" evidence="2">
    <location>
        <begin position="380"/>
        <end position="393"/>
    </location>
</feature>
<accession>A0A392M5R5</accession>
<comment type="caution">
    <text evidence="3">The sequence shown here is derived from an EMBL/GenBank/DDBJ whole genome shotgun (WGS) entry which is preliminary data.</text>
</comment>
<feature type="non-terminal residue" evidence="3">
    <location>
        <position position="393"/>
    </location>
</feature>
<evidence type="ECO:0000313" key="3">
    <source>
        <dbReference type="EMBL" id="MCH82675.1"/>
    </source>
</evidence>
<feature type="region of interest" description="Disordered" evidence="2">
    <location>
        <begin position="372"/>
        <end position="393"/>
    </location>
</feature>
<feature type="compositionally biased region" description="Polar residues" evidence="2">
    <location>
        <begin position="107"/>
        <end position="118"/>
    </location>
</feature>
<gene>
    <name evidence="3" type="ORF">A2U01_0003486</name>
</gene>
<feature type="compositionally biased region" description="Basic and acidic residues" evidence="2">
    <location>
        <begin position="85"/>
        <end position="104"/>
    </location>
</feature>
<dbReference type="Proteomes" id="UP000265520">
    <property type="component" value="Unassembled WGS sequence"/>
</dbReference>
<evidence type="ECO:0000313" key="4">
    <source>
        <dbReference type="Proteomes" id="UP000265520"/>
    </source>
</evidence>
<sequence length="393" mass="43013">MLGQSGLNTIGNVDIVVATANVVSSDVLHSSTKNIVDDVLSFLKKKNPKPNIVPDVDTSLAQPGQNVEIVPGTTDEESEYESASEQEKSQDKLVTEHEEGKSDDAAVNSQADESNKTMSVDEEESVSPDKNVETEKDVVNVDDLDFVDMPLEQTFGLGIAKRLRNRTGKAVSSTSKTHVTTKKKVFVRGRCVEFSPAVINRFLGRSEEAKAEVEVSNNIVCKTITGNQVKQWPRKGKLSSSRLTMKYDVLNRIGVANWVPTHHTSDIATVVKMPIAFPTLLCSIILDQHPGILISTDVACKRESPLTLHYRLFEGTHVQDNIVATSGKKTSGSMTRKEMIADLKDTCKALDEKKFKLERLIQALELEDAAMGVKKKGGGEEETAAGDDQEEDT</sequence>
<dbReference type="AlphaFoldDB" id="A0A392M5R5"/>
<evidence type="ECO:0000256" key="2">
    <source>
        <dbReference type="SAM" id="MobiDB-lite"/>
    </source>
</evidence>
<protein>
    <submittedName>
        <fullName evidence="3">Envelope-like protein</fullName>
    </submittedName>
</protein>
<feature type="region of interest" description="Disordered" evidence="2">
    <location>
        <begin position="46"/>
        <end position="132"/>
    </location>
</feature>
<feature type="compositionally biased region" description="Acidic residues" evidence="2">
    <location>
        <begin position="74"/>
        <end position="84"/>
    </location>
</feature>
<keyword evidence="4" id="KW-1185">Reference proteome</keyword>
<proteinExistence type="predicted"/>
<keyword evidence="1" id="KW-0175">Coiled coil</keyword>
<dbReference type="EMBL" id="LXQA010004023">
    <property type="protein sequence ID" value="MCH82675.1"/>
    <property type="molecule type" value="Genomic_DNA"/>
</dbReference>
<reference evidence="3 4" key="1">
    <citation type="journal article" date="2018" name="Front. Plant Sci.">
        <title>Red Clover (Trifolium pratense) and Zigzag Clover (T. medium) - A Picture of Genomic Similarities and Differences.</title>
        <authorList>
            <person name="Dluhosova J."/>
            <person name="Istvanek J."/>
            <person name="Nedelnik J."/>
            <person name="Repkova J."/>
        </authorList>
    </citation>
    <scope>NUCLEOTIDE SEQUENCE [LARGE SCALE GENOMIC DNA]</scope>
    <source>
        <strain evidence="4">cv. 10/8</strain>
        <tissue evidence="3">Leaf</tissue>
    </source>
</reference>
<feature type="coiled-coil region" evidence="1">
    <location>
        <begin position="340"/>
        <end position="367"/>
    </location>
</feature>
<organism evidence="3 4">
    <name type="scientific">Trifolium medium</name>
    <dbReference type="NCBI Taxonomy" id="97028"/>
    <lineage>
        <taxon>Eukaryota</taxon>
        <taxon>Viridiplantae</taxon>
        <taxon>Streptophyta</taxon>
        <taxon>Embryophyta</taxon>
        <taxon>Tracheophyta</taxon>
        <taxon>Spermatophyta</taxon>
        <taxon>Magnoliopsida</taxon>
        <taxon>eudicotyledons</taxon>
        <taxon>Gunneridae</taxon>
        <taxon>Pentapetalae</taxon>
        <taxon>rosids</taxon>
        <taxon>fabids</taxon>
        <taxon>Fabales</taxon>
        <taxon>Fabaceae</taxon>
        <taxon>Papilionoideae</taxon>
        <taxon>50 kb inversion clade</taxon>
        <taxon>NPAAA clade</taxon>
        <taxon>Hologalegina</taxon>
        <taxon>IRL clade</taxon>
        <taxon>Trifolieae</taxon>
        <taxon>Trifolium</taxon>
    </lineage>
</organism>